<comment type="caution">
    <text evidence="6">The sequence shown here is derived from an EMBL/GenBank/DDBJ whole genome shotgun (WGS) entry which is preliminary data.</text>
</comment>
<dbReference type="InterPro" id="IPR029044">
    <property type="entry name" value="Nucleotide-diphossugar_trans"/>
</dbReference>
<protein>
    <submittedName>
        <fullName evidence="6">Glycosyltransferase</fullName>
    </submittedName>
</protein>
<keyword evidence="2" id="KW-0328">Glycosyltransferase</keyword>
<name>A0A844D0Y0_9RHOB</name>
<gene>
    <name evidence="6" type="ORF">FDP25_08790</name>
</gene>
<evidence type="ECO:0000259" key="4">
    <source>
        <dbReference type="Pfam" id="PF00535"/>
    </source>
</evidence>
<dbReference type="RefSeq" id="WP_154150889.1">
    <property type="nucleotide sequence ID" value="NZ_SZWE01000001.1"/>
</dbReference>
<dbReference type="OrthoDB" id="7210452at2"/>
<evidence type="ECO:0000313" key="7">
    <source>
        <dbReference type="Proteomes" id="UP000564704"/>
    </source>
</evidence>
<dbReference type="AlphaFoldDB" id="A0A844D0Y0"/>
<dbReference type="GO" id="GO:0016757">
    <property type="term" value="F:glycosyltransferase activity"/>
    <property type="evidence" value="ECO:0007669"/>
    <property type="project" value="UniProtKB-KW"/>
</dbReference>
<keyword evidence="7" id="KW-1185">Reference proteome</keyword>
<evidence type="ECO:0000256" key="1">
    <source>
        <dbReference type="ARBA" id="ARBA00006739"/>
    </source>
</evidence>
<dbReference type="Pfam" id="PF04765">
    <property type="entry name" value="TOD1_MUCI70"/>
    <property type="match status" value="1"/>
</dbReference>
<feature type="domain" description="TOD1/MUCI70 glycosyltransferase-like" evidence="5">
    <location>
        <begin position="822"/>
        <end position="910"/>
    </location>
</feature>
<accession>A0A844D0Y0</accession>
<dbReference type="Gene3D" id="3.90.550.10">
    <property type="entry name" value="Spore Coat Polysaccharide Biosynthesis Protein SpsA, Chain A"/>
    <property type="match status" value="1"/>
</dbReference>
<dbReference type="Pfam" id="PF05045">
    <property type="entry name" value="RgpF"/>
    <property type="match status" value="1"/>
</dbReference>
<dbReference type="PANTHER" id="PTHR43179:SF12">
    <property type="entry name" value="GALACTOFURANOSYLTRANSFERASE GLFT2"/>
    <property type="match status" value="1"/>
</dbReference>
<dbReference type="InterPro" id="IPR001173">
    <property type="entry name" value="Glyco_trans_2-like"/>
</dbReference>
<dbReference type="PANTHER" id="PTHR43179">
    <property type="entry name" value="RHAMNOSYLTRANSFERASE WBBL"/>
    <property type="match status" value="1"/>
</dbReference>
<evidence type="ECO:0000313" key="6">
    <source>
        <dbReference type="EMBL" id="MRU15523.1"/>
    </source>
</evidence>
<proteinExistence type="inferred from homology"/>
<dbReference type="InterPro" id="IPR048354">
    <property type="entry name" value="TOD1_MUCI70_glycTrfase_dom"/>
</dbReference>
<organism evidence="6 7">
    <name type="scientific">Roseovarius bejariae</name>
    <dbReference type="NCBI Taxonomy" id="2576383"/>
    <lineage>
        <taxon>Bacteria</taxon>
        <taxon>Pseudomonadati</taxon>
        <taxon>Pseudomonadota</taxon>
        <taxon>Alphaproteobacteria</taxon>
        <taxon>Rhodobacterales</taxon>
        <taxon>Roseobacteraceae</taxon>
        <taxon>Roseovarius</taxon>
    </lineage>
</organism>
<feature type="domain" description="Glycosyltransferase 2-like" evidence="4">
    <location>
        <begin position="111"/>
        <end position="227"/>
    </location>
</feature>
<dbReference type="Pfam" id="PF00535">
    <property type="entry name" value="Glycos_transf_2"/>
    <property type="match status" value="1"/>
</dbReference>
<evidence type="ECO:0000256" key="2">
    <source>
        <dbReference type="ARBA" id="ARBA00022676"/>
    </source>
</evidence>
<comment type="similarity">
    <text evidence="1">Belongs to the glycosyltransferase 2 family.</text>
</comment>
<dbReference type="InterPro" id="IPR007739">
    <property type="entry name" value="RgpF"/>
</dbReference>
<dbReference type="SUPFAM" id="SSF53448">
    <property type="entry name" value="Nucleotide-diphospho-sugar transferases"/>
    <property type="match status" value="1"/>
</dbReference>
<dbReference type="Proteomes" id="UP000564704">
    <property type="component" value="Unassembled WGS sequence"/>
</dbReference>
<keyword evidence="3 6" id="KW-0808">Transferase</keyword>
<evidence type="ECO:0000256" key="3">
    <source>
        <dbReference type="ARBA" id="ARBA00022679"/>
    </source>
</evidence>
<reference evidence="6 7" key="1">
    <citation type="submission" date="2019-05" db="EMBL/GenBank/DDBJ databases">
        <title>Roseovarius bejariae sp. nov., a moderately halophylic bacterium isolated from a saline soil in Rambla Salada (Murcia).</title>
        <authorList>
            <person name="Castro D.J."/>
            <person name="Gomez-Altuve A."/>
            <person name="Reina J.C."/>
            <person name="Rodriguez M."/>
            <person name="Sampedro I."/>
            <person name="Llamas I."/>
            <person name="Martinez-Checa F."/>
        </authorList>
    </citation>
    <scope>NUCLEOTIDE SEQUENCE [LARGE SCALE GENOMIC DNA]</scope>
    <source>
        <strain evidence="6 7">A21</strain>
    </source>
</reference>
<evidence type="ECO:0000259" key="5">
    <source>
        <dbReference type="Pfam" id="PF04765"/>
    </source>
</evidence>
<sequence>MNNKSPERQISNSPLFDRTWYLATYQDVELSGIDPVRHYLHYGAKLGRDPGPYFSTTFYLKMNPDVAQAGVNPLLHYERSGRLERRRYHPSQDLEVISDKPLTKKRPEVDVVIPVYNALSDVQSCLASLTCAETRFQLRVQVVNDGSDATTTAWLRRAVNLLAGPHISFELHEHESNCGYTVAVNTGLRASRADYVVTLNSDTIVTSGWLDGLVRCLESAPDIGIVGPLSNAATWQNVPELYDETGRHAINILPKGTTPEQIAQLVRRVSIKCYPRTTFVNGFCFLIARTVLDAVGYMDEEAFPTGYGEENDFCIRAMDAKFELAYADDVYVYHAKSKSFGSERRVALSKAGGEALRRKHGTNKIADLVDRVNQTEKMDAVRDRLRSAMKDTANSVGAIVTPEEMQLLPPAIHAPKGYVVTPSIGGPMLKLPFHNESGRVPELDLGIHLHLHYVDLAEEFTNYLRHVPVPFHLYVSVPLDSDVKEIEELFTKVLPKAKIRIEAFENRGRDIGPFLAGFGSIISKHDYICHIHSKRSPHNFAKNDWRLQLMTNLMGSPSVVGEVLRLFDQNPDLGIVFPEYHWSLANQISWGSNYAICTELAHLLEIEISPVVMAPFPAGSMFWARRAALAPLFDLGLSFEDFPSEGNQVDGTLAHAIERLLGNIVAATGYKLQQLSTAKPYDLQSYYTVAWPYPAKPANELSKVAETYRTERKKVPAKVGLLCANAGGYDATVMHEYLDPAIDYHLVTDFPAPNCGFWIQHDMAKIGNPTGRARAVKTDPLPYIGSYDIGVWIDANVMIRGTLEQYFKIVEANPDVPIFGIPHPQRNCIYDEAQAVIEHKKADSDKVRAQMAVYQADGYPKRHGLIETNLLVYNLKHPRIAEILTAWRAEVNERTHRDQLSLNYVLWKLGLQWMPLMGEGRCLRTNNDFAYIGHGRNAGYSTPILPPHTVKPRNPTKAA</sequence>
<dbReference type="EMBL" id="SZWE01000001">
    <property type="protein sequence ID" value="MRU15523.1"/>
    <property type="molecule type" value="Genomic_DNA"/>
</dbReference>